<reference evidence="2" key="2">
    <citation type="submission" date="2018-05" db="EMBL/GenBank/DDBJ databases">
        <title>OmerRS3 (Oryza meridionalis Reference Sequence Version 3).</title>
        <authorList>
            <person name="Zhang J."/>
            <person name="Kudrna D."/>
            <person name="Lee S."/>
            <person name="Talag J."/>
            <person name="Welchert J."/>
            <person name="Wing R.A."/>
        </authorList>
    </citation>
    <scope>NUCLEOTIDE SEQUENCE [LARGE SCALE GENOMIC DNA]</scope>
    <source>
        <strain evidence="2">cv. OR44</strain>
    </source>
</reference>
<feature type="transmembrane region" description="Helical" evidence="1">
    <location>
        <begin position="62"/>
        <end position="87"/>
    </location>
</feature>
<dbReference type="Gramene" id="OMERI06G20770.1">
    <property type="protein sequence ID" value="OMERI06G20770.1"/>
    <property type="gene ID" value="OMERI06G20770"/>
</dbReference>
<reference evidence="2" key="1">
    <citation type="submission" date="2015-04" db="UniProtKB">
        <authorList>
            <consortium name="EnsemblPlants"/>
        </authorList>
    </citation>
    <scope>IDENTIFICATION</scope>
</reference>
<dbReference type="HOGENOM" id="CLU_138934_1_0_1"/>
<dbReference type="EnsemblPlants" id="OMERI06G20770.1">
    <property type="protein sequence ID" value="OMERI06G20770.1"/>
    <property type="gene ID" value="OMERI06G20770"/>
</dbReference>
<evidence type="ECO:0000256" key="1">
    <source>
        <dbReference type="SAM" id="Phobius"/>
    </source>
</evidence>
<sequence>MADAAMLRYLGRINQQRGGNNRGAVAIARRRRLLILDSGRALMLIGALVLTRRLTMNTTSAAATGLLVAFLLWLLGVALAMLAVVVARQTALPWARAFASERRRRDGAP</sequence>
<protein>
    <submittedName>
        <fullName evidence="2">Uncharacterized protein</fullName>
    </submittedName>
</protein>
<feature type="transmembrane region" description="Helical" evidence="1">
    <location>
        <begin position="33"/>
        <end position="50"/>
    </location>
</feature>
<keyword evidence="1" id="KW-0812">Transmembrane</keyword>
<dbReference type="AlphaFoldDB" id="A0A0E0E3K2"/>
<dbReference type="Proteomes" id="UP000008021">
    <property type="component" value="Chromosome 6"/>
</dbReference>
<keyword evidence="3" id="KW-1185">Reference proteome</keyword>
<keyword evidence="1" id="KW-0472">Membrane</keyword>
<proteinExistence type="predicted"/>
<evidence type="ECO:0000313" key="2">
    <source>
        <dbReference type="EnsemblPlants" id="OMERI06G20770.1"/>
    </source>
</evidence>
<organism evidence="2">
    <name type="scientific">Oryza meridionalis</name>
    <dbReference type="NCBI Taxonomy" id="40149"/>
    <lineage>
        <taxon>Eukaryota</taxon>
        <taxon>Viridiplantae</taxon>
        <taxon>Streptophyta</taxon>
        <taxon>Embryophyta</taxon>
        <taxon>Tracheophyta</taxon>
        <taxon>Spermatophyta</taxon>
        <taxon>Magnoliopsida</taxon>
        <taxon>Liliopsida</taxon>
        <taxon>Poales</taxon>
        <taxon>Poaceae</taxon>
        <taxon>BOP clade</taxon>
        <taxon>Oryzoideae</taxon>
        <taxon>Oryzeae</taxon>
        <taxon>Oryzinae</taxon>
        <taxon>Oryza</taxon>
    </lineage>
</organism>
<evidence type="ECO:0000313" key="3">
    <source>
        <dbReference type="Proteomes" id="UP000008021"/>
    </source>
</evidence>
<name>A0A0E0E3K2_9ORYZ</name>
<accession>A0A0E0E3K2</accession>
<keyword evidence="1" id="KW-1133">Transmembrane helix</keyword>